<comment type="caution">
    <text evidence="4">The sequence shown here is derived from an EMBL/GenBank/DDBJ whole genome shotgun (WGS) entry which is preliminary data.</text>
</comment>
<evidence type="ECO:0000259" key="3">
    <source>
        <dbReference type="Pfam" id="PF07859"/>
    </source>
</evidence>
<evidence type="ECO:0000256" key="2">
    <source>
        <dbReference type="ARBA" id="ARBA00022801"/>
    </source>
</evidence>
<evidence type="ECO:0000256" key="1">
    <source>
        <dbReference type="ARBA" id="ARBA00010515"/>
    </source>
</evidence>
<accession>A0ABU0W1D1</accession>
<dbReference type="GO" id="GO:0016787">
    <property type="term" value="F:hydrolase activity"/>
    <property type="evidence" value="ECO:0007669"/>
    <property type="project" value="UniProtKB-KW"/>
</dbReference>
<protein>
    <submittedName>
        <fullName evidence="4">Alpha/beta hydrolase fold domain-containing protein</fullName>
    </submittedName>
</protein>
<dbReference type="SUPFAM" id="SSF53474">
    <property type="entry name" value="alpha/beta-Hydrolases"/>
    <property type="match status" value="1"/>
</dbReference>
<dbReference type="PANTHER" id="PTHR23024">
    <property type="entry name" value="ARYLACETAMIDE DEACETYLASE"/>
    <property type="match status" value="1"/>
</dbReference>
<feature type="domain" description="Alpha/beta hydrolase fold-3" evidence="3">
    <location>
        <begin position="65"/>
        <end position="243"/>
    </location>
</feature>
<evidence type="ECO:0000313" key="4">
    <source>
        <dbReference type="EMBL" id="MDQ2067822.1"/>
    </source>
</evidence>
<dbReference type="Gene3D" id="3.40.50.1820">
    <property type="entry name" value="alpha/beta hydrolase"/>
    <property type="match status" value="1"/>
</dbReference>
<comment type="similarity">
    <text evidence="1">Belongs to the 'GDXG' lipolytic enzyme family.</text>
</comment>
<name>A0ABU0W1D1_9RHOB</name>
<dbReference type="InterPro" id="IPR050466">
    <property type="entry name" value="Carboxylest/Gibb_receptor"/>
</dbReference>
<dbReference type="InterPro" id="IPR013094">
    <property type="entry name" value="AB_hydrolase_3"/>
</dbReference>
<dbReference type="PANTHER" id="PTHR23024:SF24">
    <property type="entry name" value="ALPHA_BETA HYDROLASE FOLD-3 DOMAIN-CONTAINING PROTEIN"/>
    <property type="match status" value="1"/>
</dbReference>
<gene>
    <name evidence="4" type="ORF">Q9295_15705</name>
</gene>
<proteinExistence type="inferred from homology"/>
<dbReference type="Proteomes" id="UP001239680">
    <property type="component" value="Unassembled WGS sequence"/>
</dbReference>
<sequence>MEIQESAAVDWVNGDPVELRRIRASSAEVVSPVLPPDIDIQTLEPLAPCPGGLIFTPPNPHGTPVVYFHGGGFIVGSPETHRINTAWIAHLTGAEVISVRYRLAPEHTLPAQPEDGVAAIRRQLQRHEKLRVMGDSAGGALSLWAHAGLTEAERARIEELVLFYAGGLPDAPPPTTTDESTGLGPLSMAAYRRKLDPTGMIAATPSLNMRHPDFPRPQKLTVVAAGADPVCNQSELLATLLGGRLVMAEGLGHSFLADLPAPHAMHPLRQALGLEG</sequence>
<evidence type="ECO:0000313" key="5">
    <source>
        <dbReference type="Proteomes" id="UP001239680"/>
    </source>
</evidence>
<dbReference type="EMBL" id="JAVDBT010000017">
    <property type="protein sequence ID" value="MDQ2067822.1"/>
    <property type="molecule type" value="Genomic_DNA"/>
</dbReference>
<dbReference type="Pfam" id="PF07859">
    <property type="entry name" value="Abhydrolase_3"/>
    <property type="match status" value="1"/>
</dbReference>
<dbReference type="PROSITE" id="PS01173">
    <property type="entry name" value="LIPASE_GDXG_HIS"/>
    <property type="match status" value="1"/>
</dbReference>
<dbReference type="RefSeq" id="WP_306681532.1">
    <property type="nucleotide sequence ID" value="NZ_JAVDBT010000017.1"/>
</dbReference>
<keyword evidence="5" id="KW-1185">Reference proteome</keyword>
<reference evidence="4 5" key="1">
    <citation type="submission" date="2023-08" db="EMBL/GenBank/DDBJ databases">
        <title>Characterization of two Paracoccaceae strains isolated from Phycosphere and proposal of Xinfangfangia lacusdiani sp. nov.</title>
        <authorList>
            <person name="Deng Y."/>
            <person name="Zhang Y.Q."/>
        </authorList>
    </citation>
    <scope>NUCLEOTIDE SEQUENCE [LARGE SCALE GENOMIC DNA]</scope>
    <source>
        <strain evidence="4 5">CPCC 101601</strain>
    </source>
</reference>
<dbReference type="InterPro" id="IPR029058">
    <property type="entry name" value="AB_hydrolase_fold"/>
</dbReference>
<organism evidence="4 5">
    <name type="scientific">Pseudogemmobacter lacusdianii</name>
    <dbReference type="NCBI Taxonomy" id="3069608"/>
    <lineage>
        <taxon>Bacteria</taxon>
        <taxon>Pseudomonadati</taxon>
        <taxon>Pseudomonadota</taxon>
        <taxon>Alphaproteobacteria</taxon>
        <taxon>Rhodobacterales</taxon>
        <taxon>Paracoccaceae</taxon>
        <taxon>Pseudogemmobacter</taxon>
    </lineage>
</organism>
<keyword evidence="2 4" id="KW-0378">Hydrolase</keyword>
<dbReference type="InterPro" id="IPR002168">
    <property type="entry name" value="Lipase_GDXG_HIS_AS"/>
</dbReference>